<dbReference type="VEuPathDB" id="FungiDB:yc1106_02922"/>
<protein>
    <recommendedName>
        <fullName evidence="2">Aminotransferase class V domain-containing protein</fullName>
    </recommendedName>
</protein>
<dbReference type="AlphaFoldDB" id="A0A9Q8Z884"/>
<dbReference type="PANTHER" id="PTHR43092">
    <property type="entry name" value="L-CYSTEINE DESULFHYDRASE"/>
    <property type="match status" value="1"/>
</dbReference>
<dbReference type="Proteomes" id="UP001056012">
    <property type="component" value="Chromosome 2"/>
</dbReference>
<organism evidence="3 4">
    <name type="scientific">Curvularia clavata</name>
    <dbReference type="NCBI Taxonomy" id="95742"/>
    <lineage>
        <taxon>Eukaryota</taxon>
        <taxon>Fungi</taxon>
        <taxon>Dikarya</taxon>
        <taxon>Ascomycota</taxon>
        <taxon>Pezizomycotina</taxon>
        <taxon>Dothideomycetes</taxon>
        <taxon>Pleosporomycetidae</taxon>
        <taxon>Pleosporales</taxon>
        <taxon>Pleosporineae</taxon>
        <taxon>Pleosporaceae</taxon>
        <taxon>Curvularia</taxon>
    </lineage>
</organism>
<dbReference type="Gene3D" id="3.40.640.10">
    <property type="entry name" value="Type I PLP-dependent aspartate aminotransferase-like (Major domain)"/>
    <property type="match status" value="1"/>
</dbReference>
<evidence type="ECO:0000256" key="1">
    <source>
        <dbReference type="ARBA" id="ARBA00022898"/>
    </source>
</evidence>
<sequence length="482" mass="53980">MTSNAKYGVANIKTKDGVEFGKELRDKEFLFDKGFLALNHGSFGTYPRTVRESLRAFQDASEARPDDFIIYKYPRYLDEAREAMAKLLNTPSSTLVFVPNASTGVNTVLRNLTFTPGDHILMFSTIYGACEKTVSYITETTPAQSVKVEYTYPVEDDWLVEEFDRKVKEVEAKGGRVKVAIFDTVVSMPGVRVPFERLTAKSKELGVMSLIDGAHGVGHVEIDLGSLDPDFFVSNCHKWLHVPRGCAIFHVAHRHQDLMRSTLPTSHGFTPKGAKFVSPFPKPSYAQPGTEQNTSEQSAVLSNKSAFVNAEKPAFIANFEYVGTIDSSPYLCVPTSLKWRDSLGGEAVIRKYCNTLARAAGQHVASVLGTEVMENNTRTLGECCMTNIRLPISLDRVYQAAAKGGIEKEDVGIKVRDWMKKLSSDEYDTFIMIYWYGGHWWTRLSAQVYLEMRDFEWAAQTLKSMCERVEKGEWAGPIMGKL</sequence>
<dbReference type="InterPro" id="IPR015421">
    <property type="entry name" value="PyrdxlP-dep_Trfase_major"/>
</dbReference>
<accession>A0A9Q8Z884</accession>
<gene>
    <name evidence="3" type="ORF">yc1106_02922</name>
</gene>
<feature type="domain" description="Aminotransferase class V" evidence="2">
    <location>
        <begin position="77"/>
        <end position="266"/>
    </location>
</feature>
<name>A0A9Q8Z884_CURCL</name>
<reference evidence="3" key="1">
    <citation type="submission" date="2021-12" db="EMBL/GenBank/DDBJ databases">
        <title>Curvularia clavata genome.</title>
        <authorList>
            <person name="Cao Y."/>
        </authorList>
    </citation>
    <scope>NUCLEOTIDE SEQUENCE</scope>
    <source>
        <strain evidence="3">Yc1106</strain>
    </source>
</reference>
<dbReference type="SUPFAM" id="SSF53383">
    <property type="entry name" value="PLP-dependent transferases"/>
    <property type="match status" value="1"/>
</dbReference>
<dbReference type="InterPro" id="IPR000192">
    <property type="entry name" value="Aminotrans_V_dom"/>
</dbReference>
<evidence type="ECO:0000313" key="4">
    <source>
        <dbReference type="Proteomes" id="UP001056012"/>
    </source>
</evidence>
<evidence type="ECO:0000313" key="3">
    <source>
        <dbReference type="EMBL" id="USP75648.1"/>
    </source>
</evidence>
<keyword evidence="1" id="KW-0663">Pyridoxal phosphate</keyword>
<dbReference type="InterPro" id="IPR015424">
    <property type="entry name" value="PyrdxlP-dep_Trfase"/>
</dbReference>
<dbReference type="EMBL" id="CP089275">
    <property type="protein sequence ID" value="USP75648.1"/>
    <property type="molecule type" value="Genomic_DNA"/>
</dbReference>
<evidence type="ECO:0000259" key="2">
    <source>
        <dbReference type="Pfam" id="PF00266"/>
    </source>
</evidence>
<dbReference type="PANTHER" id="PTHR43092:SF2">
    <property type="entry name" value="HERCYNYLCYSTEINE SULFOXIDE LYASE"/>
    <property type="match status" value="1"/>
</dbReference>
<keyword evidence="4" id="KW-1185">Reference proteome</keyword>
<proteinExistence type="predicted"/>
<dbReference type="OrthoDB" id="5978656at2759"/>
<dbReference type="Pfam" id="PF00266">
    <property type="entry name" value="Aminotran_5"/>
    <property type="match status" value="1"/>
</dbReference>